<protein>
    <submittedName>
        <fullName evidence="1">Formyltransferase/hydrolase complex Fhc subunit C</fullName>
    </submittedName>
</protein>
<keyword evidence="2" id="KW-1185">Reference proteome</keyword>
<dbReference type="GO" id="GO:0016740">
    <property type="term" value="F:transferase activity"/>
    <property type="evidence" value="ECO:0007669"/>
    <property type="project" value="UniProtKB-KW"/>
</dbReference>
<dbReference type="RefSeq" id="WP_083255556.1">
    <property type="nucleotide sequence ID" value="NZ_MCRJ01000023.1"/>
</dbReference>
<dbReference type="GO" id="GO:0016491">
    <property type="term" value="F:oxidoreductase activity"/>
    <property type="evidence" value="ECO:0007669"/>
    <property type="project" value="InterPro"/>
</dbReference>
<sequence length="144" mass="14521">MVTRGDCLGGARPGAMAGMAGGLVLVGGTAGASAGDRMRRGTIAILGGTGPTAGARMSGGTLLAPSFGANAGFLMRRGTMIATSGDIPSSTFVEAGMYELPFLGLLRAHLQTKMARAAHLVPARARRFRGDMAMLGKGELLISA</sequence>
<dbReference type="EMBL" id="MCRJ01000023">
    <property type="protein sequence ID" value="ODN71355.1"/>
    <property type="molecule type" value="Genomic_DNA"/>
</dbReference>
<dbReference type="SUPFAM" id="SSF69336">
    <property type="entry name" value="Alpha subunit of glutamate synthase, C-terminal domain"/>
    <property type="match status" value="1"/>
</dbReference>
<dbReference type="OrthoDB" id="7302713at2"/>
<dbReference type="GO" id="GO:0016787">
    <property type="term" value="F:hydrolase activity"/>
    <property type="evidence" value="ECO:0007669"/>
    <property type="project" value="UniProtKB-KW"/>
</dbReference>
<reference evidence="1 2" key="1">
    <citation type="submission" date="2016-07" db="EMBL/GenBank/DDBJ databases">
        <title>Draft Genome Sequence of Methylobrevis pamukkalensis PK2.</title>
        <authorList>
            <person name="Vasilenko O.V."/>
            <person name="Doronina N.V."/>
            <person name="Shmareva M.N."/>
            <person name="Tarlachkov S.V."/>
            <person name="Mustakhimov I."/>
            <person name="Trotsenko Y.A."/>
        </authorList>
    </citation>
    <scope>NUCLEOTIDE SEQUENCE [LARGE SCALE GENOMIC DNA]</scope>
    <source>
        <strain evidence="1 2">PK2</strain>
    </source>
</reference>
<organism evidence="1 2">
    <name type="scientific">Methylobrevis pamukkalensis</name>
    <dbReference type="NCBI Taxonomy" id="1439726"/>
    <lineage>
        <taxon>Bacteria</taxon>
        <taxon>Pseudomonadati</taxon>
        <taxon>Pseudomonadota</taxon>
        <taxon>Alphaproteobacteria</taxon>
        <taxon>Hyphomicrobiales</taxon>
        <taxon>Pleomorphomonadaceae</taxon>
        <taxon>Methylobrevis</taxon>
    </lineage>
</organism>
<accession>A0A1E3H5C9</accession>
<name>A0A1E3H5C9_9HYPH</name>
<comment type="caution">
    <text evidence="1">The sequence shown here is derived from an EMBL/GenBank/DDBJ whole genome shotgun (WGS) entry which is preliminary data.</text>
</comment>
<dbReference type="Gene3D" id="2.160.20.60">
    <property type="entry name" value="Glutamate synthase, alpha subunit, C-terminal domain"/>
    <property type="match status" value="1"/>
</dbReference>
<dbReference type="AlphaFoldDB" id="A0A1E3H5C9"/>
<dbReference type="Proteomes" id="UP000094622">
    <property type="component" value="Unassembled WGS sequence"/>
</dbReference>
<evidence type="ECO:0000313" key="1">
    <source>
        <dbReference type="EMBL" id="ODN71355.1"/>
    </source>
</evidence>
<keyword evidence="1" id="KW-0378">Hydrolase</keyword>
<keyword evidence="1" id="KW-0808">Transferase</keyword>
<gene>
    <name evidence="1" type="primary">fhcC</name>
    <name evidence="1" type="ORF">A6302_01307</name>
</gene>
<proteinExistence type="predicted"/>
<dbReference type="InterPro" id="IPR036485">
    <property type="entry name" value="Glu_synth_asu_C_sf"/>
</dbReference>
<evidence type="ECO:0000313" key="2">
    <source>
        <dbReference type="Proteomes" id="UP000094622"/>
    </source>
</evidence>